<feature type="domain" description="Subtelomeric hrmA-associated cluster protein AFUB-079030/YDR124W-like helical bundle" evidence="1">
    <location>
        <begin position="6"/>
        <end position="57"/>
    </location>
</feature>
<organism evidence="2 3">
    <name type="scientific">Aspergillus tamarii</name>
    <dbReference type="NCBI Taxonomy" id="41984"/>
    <lineage>
        <taxon>Eukaryota</taxon>
        <taxon>Fungi</taxon>
        <taxon>Dikarya</taxon>
        <taxon>Ascomycota</taxon>
        <taxon>Pezizomycotina</taxon>
        <taxon>Eurotiomycetes</taxon>
        <taxon>Eurotiomycetidae</taxon>
        <taxon>Eurotiales</taxon>
        <taxon>Aspergillaceae</taxon>
        <taxon>Aspergillus</taxon>
        <taxon>Aspergillus subgen. Circumdati</taxon>
    </lineage>
</organism>
<protein>
    <recommendedName>
        <fullName evidence="1">Subtelomeric hrmA-associated cluster protein AFUB-079030/YDR124W-like helical bundle domain-containing protein</fullName>
    </recommendedName>
</protein>
<name>A0A5N6UTZ4_ASPTM</name>
<dbReference type="Proteomes" id="UP000326950">
    <property type="component" value="Unassembled WGS sequence"/>
</dbReference>
<evidence type="ECO:0000313" key="3">
    <source>
        <dbReference type="Proteomes" id="UP000326950"/>
    </source>
</evidence>
<keyword evidence="3" id="KW-1185">Reference proteome</keyword>
<sequence>MSLTFREVTMKYFQDLKQDFCSPLAKFLINIIEPSKKSQHPYKGRRLCKAKLVGPTWGSS</sequence>
<dbReference type="AlphaFoldDB" id="A0A5N6UTZ4"/>
<dbReference type="InterPro" id="IPR047092">
    <property type="entry name" value="AFUB_07903/YDR124W-like_hel"/>
</dbReference>
<dbReference type="EMBL" id="ML738633">
    <property type="protein sequence ID" value="KAE8162118.1"/>
    <property type="molecule type" value="Genomic_DNA"/>
</dbReference>
<proteinExistence type="predicted"/>
<gene>
    <name evidence="2" type="ORF">BDV40DRAFT_266003</name>
</gene>
<evidence type="ECO:0000259" key="1">
    <source>
        <dbReference type="Pfam" id="PF11001"/>
    </source>
</evidence>
<dbReference type="Pfam" id="PF11001">
    <property type="entry name" value="AFUB_07903_YDR124W_hel"/>
    <property type="match status" value="1"/>
</dbReference>
<accession>A0A5N6UTZ4</accession>
<evidence type="ECO:0000313" key="2">
    <source>
        <dbReference type="EMBL" id="KAE8162118.1"/>
    </source>
</evidence>
<reference evidence="2 3" key="1">
    <citation type="submission" date="2019-04" db="EMBL/GenBank/DDBJ databases">
        <title>Friends and foes A comparative genomics study of 23 Aspergillus species from section Flavi.</title>
        <authorList>
            <consortium name="DOE Joint Genome Institute"/>
            <person name="Kjaerbolling I."/>
            <person name="Vesth T."/>
            <person name="Frisvad J.C."/>
            <person name="Nybo J.L."/>
            <person name="Theobald S."/>
            <person name="Kildgaard S."/>
            <person name="Isbrandt T."/>
            <person name="Kuo A."/>
            <person name="Sato A."/>
            <person name="Lyhne E.K."/>
            <person name="Kogle M.E."/>
            <person name="Wiebenga A."/>
            <person name="Kun R.S."/>
            <person name="Lubbers R.J."/>
            <person name="Makela M.R."/>
            <person name="Barry K."/>
            <person name="Chovatia M."/>
            <person name="Clum A."/>
            <person name="Daum C."/>
            <person name="Haridas S."/>
            <person name="He G."/>
            <person name="LaButti K."/>
            <person name="Lipzen A."/>
            <person name="Mondo S."/>
            <person name="Riley R."/>
            <person name="Salamov A."/>
            <person name="Simmons B.A."/>
            <person name="Magnuson J.K."/>
            <person name="Henrissat B."/>
            <person name="Mortensen U.H."/>
            <person name="Larsen T.O."/>
            <person name="Devries R.P."/>
            <person name="Grigoriev I.V."/>
            <person name="Machida M."/>
            <person name="Baker S.E."/>
            <person name="Andersen M.R."/>
        </authorList>
    </citation>
    <scope>NUCLEOTIDE SEQUENCE [LARGE SCALE GENOMIC DNA]</scope>
    <source>
        <strain evidence="2 3">CBS 117626</strain>
    </source>
</reference>